<keyword evidence="2" id="KW-0119">Carbohydrate metabolism</keyword>
<name>A0A0G1HGK5_UNCKA</name>
<organism evidence="4 5">
    <name type="scientific">candidate division WWE3 bacterium GW2011_GWA2_44_16</name>
    <dbReference type="NCBI Taxonomy" id="1619110"/>
    <lineage>
        <taxon>Bacteria</taxon>
        <taxon>Katanobacteria</taxon>
    </lineage>
</organism>
<accession>A0A0G1HGK5</accession>
<dbReference type="GO" id="GO:0005975">
    <property type="term" value="P:carbohydrate metabolic process"/>
    <property type="evidence" value="ECO:0007669"/>
    <property type="project" value="InterPro"/>
</dbReference>
<evidence type="ECO:0000256" key="2">
    <source>
        <dbReference type="ARBA" id="ARBA00023277"/>
    </source>
</evidence>
<dbReference type="STRING" id="1619110.UW36_C0002G0015"/>
<dbReference type="InterPro" id="IPR052046">
    <property type="entry name" value="GH57_Enzymes"/>
</dbReference>
<comment type="similarity">
    <text evidence="1">Belongs to the glycosyl hydrolase 57 family.</text>
</comment>
<dbReference type="SUPFAM" id="SSF88713">
    <property type="entry name" value="Glycoside hydrolase/deacetylase"/>
    <property type="match status" value="1"/>
</dbReference>
<dbReference type="Proteomes" id="UP000034128">
    <property type="component" value="Unassembled WGS sequence"/>
</dbReference>
<comment type="caution">
    <text evidence="4">The sequence shown here is derived from an EMBL/GenBank/DDBJ whole genome shotgun (WGS) entry which is preliminary data.</text>
</comment>
<evidence type="ECO:0000313" key="4">
    <source>
        <dbReference type="EMBL" id="KKT45628.1"/>
    </source>
</evidence>
<dbReference type="EMBL" id="LCIA01000002">
    <property type="protein sequence ID" value="KKT45628.1"/>
    <property type="molecule type" value="Genomic_DNA"/>
</dbReference>
<dbReference type="GO" id="GO:0003824">
    <property type="term" value="F:catalytic activity"/>
    <property type="evidence" value="ECO:0007669"/>
    <property type="project" value="InterPro"/>
</dbReference>
<feature type="domain" description="Glycoside hydrolase family 57 N-terminal" evidence="3">
    <location>
        <begin position="10"/>
        <end position="243"/>
    </location>
</feature>
<dbReference type="AlphaFoldDB" id="A0A0G1HGK5"/>
<evidence type="ECO:0000256" key="1">
    <source>
        <dbReference type="ARBA" id="ARBA00006821"/>
    </source>
</evidence>
<dbReference type="InterPro" id="IPR004300">
    <property type="entry name" value="Glyco_hydro_57_N"/>
</dbReference>
<dbReference type="InterPro" id="IPR011330">
    <property type="entry name" value="Glyco_hydro/deAcase_b/a-brl"/>
</dbReference>
<evidence type="ECO:0000313" key="5">
    <source>
        <dbReference type="Proteomes" id="UP000034128"/>
    </source>
</evidence>
<evidence type="ECO:0000259" key="3">
    <source>
        <dbReference type="Pfam" id="PF03065"/>
    </source>
</evidence>
<dbReference type="Pfam" id="PF03065">
    <property type="entry name" value="Glyco_hydro_57"/>
    <property type="match status" value="1"/>
</dbReference>
<dbReference type="Gene3D" id="3.20.110.20">
    <property type="match status" value="1"/>
</dbReference>
<protein>
    <submittedName>
        <fullName evidence="4">Alpha-amylase/alpha-mannosidase</fullName>
    </submittedName>
</protein>
<reference evidence="4 5" key="1">
    <citation type="journal article" date="2015" name="Nature">
        <title>rRNA introns, odd ribosomes, and small enigmatic genomes across a large radiation of phyla.</title>
        <authorList>
            <person name="Brown C.T."/>
            <person name="Hug L.A."/>
            <person name="Thomas B.C."/>
            <person name="Sharon I."/>
            <person name="Castelle C.J."/>
            <person name="Singh A."/>
            <person name="Wilkins M.J."/>
            <person name="Williams K.H."/>
            <person name="Banfield J.F."/>
        </authorList>
    </citation>
    <scope>NUCLEOTIDE SEQUENCE [LARGE SCALE GENOMIC DNA]</scope>
</reference>
<dbReference type="PANTHER" id="PTHR36306:SF1">
    <property type="entry name" value="ALPHA-AMYLASE-RELATED"/>
    <property type="match status" value="1"/>
</dbReference>
<dbReference type="PANTHER" id="PTHR36306">
    <property type="entry name" value="ALPHA-AMYLASE-RELATED-RELATED"/>
    <property type="match status" value="1"/>
</dbReference>
<proteinExistence type="inferred from homology"/>
<gene>
    <name evidence="4" type="ORF">UW36_C0002G0015</name>
</gene>
<sequence>MRLALFLHFYQPANQQKDILEAVVAQCYRPLLDGLLDNQRARLTLNVSGGLLESLAKHGFSDVIQKFKALVLTNRVEFTSTACYHAFLPLLPKEEINRQITLNNALLHEFLGVAPVGFFPPEMAFGEGLDDLVKAMGFRYMILDEISRAGDGGISKPRSYFRAHTSQLALLFRQRNPSNLIMSGIERDSSTLTATLEKYAHDTGTPVIAMDGETFGHHRPGLEKVLLAFLARADIDLLKLSEVLDYGEGGDVSEIALQNSTWASSLDDIARGVQFISWNDPANSIHKWQWELLNLMLAEVESLSHTMPVYEEVRSMADRALASDQFFWASAKPWWSVEMIESGAFDLVSVLEKVPSLAPKKLDRAKSLYRAIVSTAFDWQRTGKIREMNRGRNNYQRIAFKDRTLGVGGKEACVYEAFVAMLKTQEQVAREKGEYEKAILWRDAIYKIETKNDIYDAINAIDLLRIEISNEEVEKTLDRYTQKFKAIRGGQPEQRSN</sequence>